<reference evidence="5 6" key="2">
    <citation type="submission" date="2020-08" db="EMBL/GenBank/DDBJ databases">
        <title>Stappia taiwanensis sp. nov., isolated from a coastal thermal spring.</title>
        <authorList>
            <person name="Kampfer P."/>
        </authorList>
    </citation>
    <scope>NUCLEOTIDE SEQUENCE [LARGE SCALE GENOMIC DNA]</scope>
    <source>
        <strain evidence="5 6">DSM 23284</strain>
    </source>
</reference>
<sequence>MGEQLQTPSTDDADPNAPRRKRILYRCQHRGMKEMDILLGGFAQHRLAELKPEELDILETLMDVPDQDLFSWMIGRVPVPEAFDTPIYREIVALRGKI</sequence>
<evidence type="ECO:0000256" key="1">
    <source>
        <dbReference type="ARBA" id="ARBA00008571"/>
    </source>
</evidence>
<feature type="compositionally biased region" description="Polar residues" evidence="4">
    <location>
        <begin position="1"/>
        <end position="10"/>
    </location>
</feature>
<accession>A0A838Y2S2</accession>
<keyword evidence="3" id="KW-0143">Chaperone</keyword>
<dbReference type="PANTHER" id="PTHR12469">
    <property type="entry name" value="PROTEIN EMI5 HOMOLOG, MITOCHONDRIAL"/>
    <property type="match status" value="1"/>
</dbReference>
<dbReference type="InterPro" id="IPR036714">
    <property type="entry name" value="SDH_sf"/>
</dbReference>
<dbReference type="Proteomes" id="UP000559404">
    <property type="component" value="Unassembled WGS sequence"/>
</dbReference>
<evidence type="ECO:0000256" key="3">
    <source>
        <dbReference type="ARBA" id="ARBA00023186"/>
    </source>
</evidence>
<dbReference type="Pfam" id="PF03937">
    <property type="entry name" value="Sdh5"/>
    <property type="match status" value="1"/>
</dbReference>
<comment type="similarity">
    <text evidence="1">Belongs to the SdhE FAD assembly factor family.</text>
</comment>
<organism evidence="5 6">
    <name type="scientific">Stappia taiwanensis</name>
    <dbReference type="NCBI Taxonomy" id="992267"/>
    <lineage>
        <taxon>Bacteria</taxon>
        <taxon>Pseudomonadati</taxon>
        <taxon>Pseudomonadota</taxon>
        <taxon>Alphaproteobacteria</taxon>
        <taxon>Hyphomicrobiales</taxon>
        <taxon>Stappiaceae</taxon>
        <taxon>Stappia</taxon>
    </lineage>
</organism>
<dbReference type="EMBL" id="JACEON010000016">
    <property type="protein sequence ID" value="MBA4613200.1"/>
    <property type="molecule type" value="Genomic_DNA"/>
</dbReference>
<dbReference type="Gene3D" id="1.10.150.250">
    <property type="entry name" value="Flavinator of succinate dehydrogenase"/>
    <property type="match status" value="1"/>
</dbReference>
<gene>
    <name evidence="5" type="ORF">H1W37_16180</name>
</gene>
<reference evidence="5 6" key="1">
    <citation type="submission" date="2020-07" db="EMBL/GenBank/DDBJ databases">
        <authorList>
            <person name="Li M."/>
        </authorList>
    </citation>
    <scope>NUCLEOTIDE SEQUENCE [LARGE SCALE GENOMIC DNA]</scope>
    <source>
        <strain evidence="5 6">DSM 23284</strain>
    </source>
</reference>
<feature type="region of interest" description="Disordered" evidence="4">
    <location>
        <begin position="1"/>
        <end position="20"/>
    </location>
</feature>
<dbReference type="InterPro" id="IPR005631">
    <property type="entry name" value="SDH"/>
</dbReference>
<comment type="caution">
    <text evidence="5">The sequence shown here is derived from an EMBL/GenBank/DDBJ whole genome shotgun (WGS) entry which is preliminary data.</text>
</comment>
<evidence type="ECO:0000256" key="2">
    <source>
        <dbReference type="ARBA" id="ARBA00019418"/>
    </source>
</evidence>
<name>A0A838Y2S2_9HYPH</name>
<keyword evidence="6" id="KW-1185">Reference proteome</keyword>
<dbReference type="PANTHER" id="PTHR12469:SF2">
    <property type="entry name" value="SUCCINATE DEHYDROGENASE ASSEMBLY FACTOR 2, MITOCHONDRIAL"/>
    <property type="match status" value="1"/>
</dbReference>
<proteinExistence type="inferred from homology"/>
<evidence type="ECO:0000313" key="6">
    <source>
        <dbReference type="Proteomes" id="UP000559404"/>
    </source>
</evidence>
<evidence type="ECO:0000313" key="5">
    <source>
        <dbReference type="EMBL" id="MBA4613200.1"/>
    </source>
</evidence>
<protein>
    <recommendedName>
        <fullName evidence="2">FAD assembly factor SdhE</fullName>
    </recommendedName>
</protein>
<dbReference type="SUPFAM" id="SSF109910">
    <property type="entry name" value="YgfY-like"/>
    <property type="match status" value="1"/>
</dbReference>
<dbReference type="GO" id="GO:0006099">
    <property type="term" value="P:tricarboxylic acid cycle"/>
    <property type="evidence" value="ECO:0007669"/>
    <property type="project" value="TreeGrafter"/>
</dbReference>
<dbReference type="AlphaFoldDB" id="A0A838Y2S2"/>
<dbReference type="RefSeq" id="WP_181761389.1">
    <property type="nucleotide sequence ID" value="NZ_BMCR01000001.1"/>
</dbReference>
<evidence type="ECO:0000256" key="4">
    <source>
        <dbReference type="SAM" id="MobiDB-lite"/>
    </source>
</evidence>